<reference evidence="2" key="1">
    <citation type="submission" date="2020-02" db="EMBL/GenBank/DDBJ databases">
        <authorList>
            <person name="Meier V. D."/>
        </authorList>
    </citation>
    <scope>NUCLEOTIDE SEQUENCE</scope>
    <source>
        <strain evidence="2">AVDCRST_MAG03</strain>
    </source>
</reference>
<feature type="region of interest" description="Disordered" evidence="1">
    <location>
        <begin position="1"/>
        <end position="49"/>
    </location>
</feature>
<dbReference type="AlphaFoldDB" id="A0A6J4NS79"/>
<sequence>MFTSIEIFPARGRNERLPQEINAGRTGRRPDPGPAAGTVGFRPRGETLG</sequence>
<proteinExistence type="predicted"/>
<name>A0A6J4NS79_9ACTN</name>
<protein>
    <submittedName>
        <fullName evidence="2">Uncharacterized protein</fullName>
    </submittedName>
</protein>
<evidence type="ECO:0000313" key="2">
    <source>
        <dbReference type="EMBL" id="CAA9395431.1"/>
    </source>
</evidence>
<dbReference type="EMBL" id="CADCUT010000052">
    <property type="protein sequence ID" value="CAA9395431.1"/>
    <property type="molecule type" value="Genomic_DNA"/>
</dbReference>
<evidence type="ECO:0000256" key="1">
    <source>
        <dbReference type="SAM" id="MobiDB-lite"/>
    </source>
</evidence>
<gene>
    <name evidence="2" type="ORF">AVDCRST_MAG03-883</name>
</gene>
<accession>A0A6J4NS79</accession>
<organism evidence="2">
    <name type="scientific">uncultured Rubrobacteraceae bacterium</name>
    <dbReference type="NCBI Taxonomy" id="349277"/>
    <lineage>
        <taxon>Bacteria</taxon>
        <taxon>Bacillati</taxon>
        <taxon>Actinomycetota</taxon>
        <taxon>Rubrobacteria</taxon>
        <taxon>Rubrobacterales</taxon>
        <taxon>Rubrobacteraceae</taxon>
        <taxon>environmental samples</taxon>
    </lineage>
</organism>